<dbReference type="InterPro" id="IPR002539">
    <property type="entry name" value="MaoC-like_dom"/>
</dbReference>
<keyword evidence="4" id="KW-1185">Reference proteome</keyword>
<dbReference type="SUPFAM" id="SSF54637">
    <property type="entry name" value="Thioesterase/thiol ester dehydrase-isomerase"/>
    <property type="match status" value="1"/>
</dbReference>
<reference evidence="3 4" key="1">
    <citation type="submission" date="2019-03" db="EMBL/GenBank/DDBJ databases">
        <title>Roseomonas sp. a novel Roseomonas species isolated from Sea whip Gorgonian.</title>
        <authorList>
            <person name="Li F."/>
            <person name="Pan X."/>
            <person name="Huang S."/>
            <person name="Li Z."/>
            <person name="Meng B."/>
        </authorList>
    </citation>
    <scope>NUCLEOTIDE SEQUENCE [LARGE SCALE GENOMIC DNA]</scope>
    <source>
        <strain evidence="3 4">M0104</strain>
    </source>
</reference>
<evidence type="ECO:0000259" key="2">
    <source>
        <dbReference type="Pfam" id="PF01575"/>
    </source>
</evidence>
<dbReference type="Gene3D" id="3.10.129.10">
    <property type="entry name" value="Hotdog Thioesterase"/>
    <property type="match status" value="1"/>
</dbReference>
<dbReference type="PANTHER" id="PTHR43664:SF1">
    <property type="entry name" value="BETA-METHYLMALYL-COA DEHYDRATASE"/>
    <property type="match status" value="1"/>
</dbReference>
<dbReference type="RefSeq" id="WP_160939324.1">
    <property type="nucleotide sequence ID" value="NZ_SNVJ01000031.1"/>
</dbReference>
<protein>
    <submittedName>
        <fullName evidence="3">Acyl dehydratase</fullName>
    </submittedName>
</protein>
<feature type="region of interest" description="Disordered" evidence="1">
    <location>
        <begin position="146"/>
        <end position="165"/>
    </location>
</feature>
<proteinExistence type="predicted"/>
<dbReference type="OrthoDB" id="9796589at2"/>
<feature type="domain" description="MaoC-like" evidence="2">
    <location>
        <begin position="18"/>
        <end position="116"/>
    </location>
</feature>
<dbReference type="Pfam" id="PF01575">
    <property type="entry name" value="MaoC_dehydratas"/>
    <property type="match status" value="1"/>
</dbReference>
<evidence type="ECO:0000256" key="1">
    <source>
        <dbReference type="SAM" id="MobiDB-lite"/>
    </source>
</evidence>
<name>A0A845BIC6_9PROT</name>
<dbReference type="EMBL" id="SNVJ01000031">
    <property type="protein sequence ID" value="MXP65916.1"/>
    <property type="molecule type" value="Genomic_DNA"/>
</dbReference>
<comment type="caution">
    <text evidence="3">The sequence shown here is derived from an EMBL/GenBank/DDBJ whole genome shotgun (WGS) entry which is preliminary data.</text>
</comment>
<sequence length="165" mass="18002">MTDQRLHFEEISVGMAWETGGIQVTEAHLLAFAGLSGDFYEIHMDDAYAQKLGYPGRVAHGILGLAMADGLKNRAQTQLAAIVSLGWRWRFTGPILIGDRLQAGIRVTALRPTRHADRGIVTLGFELRTQRGDVVQEGENDMMVHRRTGGATGSAGQPSHPAMPR</sequence>
<dbReference type="PANTHER" id="PTHR43664">
    <property type="entry name" value="MONOAMINE OXIDASE-RELATED"/>
    <property type="match status" value="1"/>
</dbReference>
<dbReference type="Proteomes" id="UP000460715">
    <property type="component" value="Unassembled WGS sequence"/>
</dbReference>
<dbReference type="InterPro" id="IPR052342">
    <property type="entry name" value="MCH/BMMD"/>
</dbReference>
<evidence type="ECO:0000313" key="4">
    <source>
        <dbReference type="Proteomes" id="UP000460715"/>
    </source>
</evidence>
<dbReference type="AlphaFoldDB" id="A0A845BIC6"/>
<accession>A0A845BIC6</accession>
<evidence type="ECO:0000313" key="3">
    <source>
        <dbReference type="EMBL" id="MXP65916.1"/>
    </source>
</evidence>
<organism evidence="3 4">
    <name type="scientific">Teichococcus coralli</name>
    <dbReference type="NCBI Taxonomy" id="2545983"/>
    <lineage>
        <taxon>Bacteria</taxon>
        <taxon>Pseudomonadati</taxon>
        <taxon>Pseudomonadota</taxon>
        <taxon>Alphaproteobacteria</taxon>
        <taxon>Acetobacterales</taxon>
        <taxon>Roseomonadaceae</taxon>
        <taxon>Roseomonas</taxon>
    </lineage>
</organism>
<gene>
    <name evidence="3" type="ORF">E0493_21445</name>
</gene>
<dbReference type="InterPro" id="IPR029069">
    <property type="entry name" value="HotDog_dom_sf"/>
</dbReference>